<keyword evidence="2" id="KW-0378">Hydrolase</keyword>
<dbReference type="SUPFAM" id="SSF52980">
    <property type="entry name" value="Restriction endonuclease-like"/>
    <property type="match status" value="1"/>
</dbReference>
<dbReference type="Pfam" id="PF05685">
    <property type="entry name" value="Uma2"/>
    <property type="match status" value="1"/>
</dbReference>
<dbReference type="InterPro" id="IPR012296">
    <property type="entry name" value="Nuclease_put_TT1808"/>
</dbReference>
<dbReference type="InterPro" id="IPR008538">
    <property type="entry name" value="Uma2"/>
</dbReference>
<organism evidence="2 3">
    <name type="scientific">Desulfobacter latus</name>
    <dbReference type="NCBI Taxonomy" id="2292"/>
    <lineage>
        <taxon>Bacteria</taxon>
        <taxon>Pseudomonadati</taxon>
        <taxon>Thermodesulfobacteriota</taxon>
        <taxon>Desulfobacteria</taxon>
        <taxon>Desulfobacterales</taxon>
        <taxon>Desulfobacteraceae</taxon>
        <taxon>Desulfobacter</taxon>
    </lineage>
</organism>
<evidence type="ECO:0000313" key="3">
    <source>
        <dbReference type="Proteomes" id="UP000553343"/>
    </source>
</evidence>
<dbReference type="AlphaFoldDB" id="A0A850T2G0"/>
<proteinExistence type="predicted"/>
<dbReference type="Proteomes" id="UP000553343">
    <property type="component" value="Unassembled WGS sequence"/>
</dbReference>
<reference evidence="2 3" key="1">
    <citation type="submission" date="2020-06" db="EMBL/GenBank/DDBJ databases">
        <title>High-quality draft genome of sulfate reducer Desulfobacter latus type strain AcrS2 isolated from marine sediment.</title>
        <authorList>
            <person name="Hoppe M."/>
            <person name="Larsen C.K."/>
            <person name="Marshall I.P.G."/>
            <person name="Schramm A."/>
            <person name="Marietou A.G."/>
        </authorList>
    </citation>
    <scope>NUCLEOTIDE SEQUENCE [LARGE SCALE GENOMIC DNA]</scope>
    <source>
        <strain evidence="2 3">AcRS2</strain>
    </source>
</reference>
<gene>
    <name evidence="2" type="ORF">HXW94_09880</name>
</gene>
<evidence type="ECO:0000259" key="1">
    <source>
        <dbReference type="Pfam" id="PF05685"/>
    </source>
</evidence>
<dbReference type="CDD" id="cd06260">
    <property type="entry name" value="DUF820-like"/>
    <property type="match status" value="1"/>
</dbReference>
<dbReference type="EMBL" id="JACADJ010000030">
    <property type="protein sequence ID" value="NWH05291.1"/>
    <property type="molecule type" value="Genomic_DNA"/>
</dbReference>
<protein>
    <submittedName>
        <fullName evidence="2">Uma2 family endonuclease</fullName>
    </submittedName>
</protein>
<dbReference type="PANTHER" id="PTHR36558:SF1">
    <property type="entry name" value="RESTRICTION ENDONUCLEASE DOMAIN-CONTAINING PROTEIN-RELATED"/>
    <property type="match status" value="1"/>
</dbReference>
<dbReference type="PANTHER" id="PTHR36558">
    <property type="entry name" value="GLR1098 PROTEIN"/>
    <property type="match status" value="1"/>
</dbReference>
<dbReference type="Gene3D" id="3.90.1570.10">
    <property type="entry name" value="tt1808, chain A"/>
    <property type="match status" value="1"/>
</dbReference>
<comment type="caution">
    <text evidence="2">The sequence shown here is derived from an EMBL/GenBank/DDBJ whole genome shotgun (WGS) entry which is preliminary data.</text>
</comment>
<keyword evidence="3" id="KW-1185">Reference proteome</keyword>
<feature type="domain" description="Putative restriction endonuclease" evidence="1">
    <location>
        <begin position="14"/>
        <end position="164"/>
    </location>
</feature>
<keyword evidence="2" id="KW-0540">Nuclease</keyword>
<name>A0A850T2G0_9BACT</name>
<dbReference type="InterPro" id="IPR011335">
    <property type="entry name" value="Restrct_endonuc-II-like"/>
</dbReference>
<dbReference type="RefSeq" id="WP_178366746.1">
    <property type="nucleotide sequence ID" value="NZ_JACADJ010000030.1"/>
</dbReference>
<evidence type="ECO:0000313" key="2">
    <source>
        <dbReference type="EMBL" id="NWH05291.1"/>
    </source>
</evidence>
<dbReference type="GO" id="GO:0004519">
    <property type="term" value="F:endonuclease activity"/>
    <property type="evidence" value="ECO:0007669"/>
    <property type="project" value="UniProtKB-KW"/>
</dbReference>
<accession>A0A850T2G0</accession>
<sequence length="195" mass="22617">MNPQPQKKSRITQEEYLELERTSEIRHEYFNGDIFAMTGGSLNHNRISRNIDRKLGNQLEGSPCENFVGDMRVKIQGNEKYTYPDITVVCGNIELEKIKGVETLLNPIVIMEILSESTEAYDRGTKFRHYRLIPSLQEYILVSQDHCLVELYRRGDNDIWQILSPCTDMNKSVSIASVDCELLLSDIYYRVEFVN</sequence>
<keyword evidence="2" id="KW-0255">Endonuclease</keyword>